<feature type="domain" description="SET" evidence="9">
    <location>
        <begin position="664"/>
        <end position="817"/>
    </location>
</feature>
<dbReference type="InterPro" id="IPR001163">
    <property type="entry name" value="Sm_dom_euk/arc"/>
</dbReference>
<dbReference type="SMART" id="SM01114">
    <property type="entry name" value="CXC"/>
    <property type="match status" value="1"/>
</dbReference>
<reference evidence="12 13" key="1">
    <citation type="submission" date="2020-10" db="EMBL/GenBank/DDBJ databases">
        <authorList>
            <person name="Klimov P.B."/>
            <person name="Dyachkov S.M."/>
            <person name="Chetverikov P.E."/>
        </authorList>
    </citation>
    <scope>NUCLEOTIDE SEQUENCE [LARGE SCALE GENOMIC DNA]</scope>
    <source>
        <strain evidence="12">BMOC 18-1129-001#AD2665</strain>
        <tissue evidence="12">Entire mites</tissue>
    </source>
</reference>
<evidence type="ECO:0000313" key="12">
    <source>
        <dbReference type="EMBL" id="KAG9510349.1"/>
    </source>
</evidence>
<accession>A0ABQ7SAA5</accession>
<dbReference type="Gene3D" id="2.30.30.100">
    <property type="match status" value="1"/>
</dbReference>
<keyword evidence="8" id="KW-0472">Membrane</keyword>
<dbReference type="InterPro" id="IPR026489">
    <property type="entry name" value="CXC_dom"/>
</dbReference>
<dbReference type="SUPFAM" id="SSF69593">
    <property type="entry name" value="Glycerol-3-phosphate (1)-acyltransferase"/>
    <property type="match status" value="1"/>
</dbReference>
<dbReference type="PROSITE" id="PS50280">
    <property type="entry name" value="SET"/>
    <property type="match status" value="1"/>
</dbReference>
<dbReference type="InterPro" id="IPR002123">
    <property type="entry name" value="Plipid/glycerol_acylTrfase"/>
</dbReference>
<dbReference type="SUPFAM" id="SSF50182">
    <property type="entry name" value="Sm-like ribonucleoproteins"/>
    <property type="match status" value="1"/>
</dbReference>
<dbReference type="Gene3D" id="2.170.270.10">
    <property type="entry name" value="SET domain"/>
    <property type="match status" value="1"/>
</dbReference>
<dbReference type="InterPro" id="IPR046341">
    <property type="entry name" value="SET_dom_sf"/>
</dbReference>
<dbReference type="EC" id="2.1.1.356" evidence="1"/>
<dbReference type="InterPro" id="IPR048358">
    <property type="entry name" value="EZH1/2_MCSS"/>
</dbReference>
<comment type="caution">
    <text evidence="12">The sequence shown here is derived from an EMBL/GenBank/DDBJ whole genome shotgun (WGS) entry which is preliminary data.</text>
</comment>
<keyword evidence="4" id="KW-0949">S-adenosyl-L-methionine</keyword>
<dbReference type="PANTHER" id="PTHR45747:SF4">
    <property type="entry name" value="HISTONE-LYSINE N-METHYLTRANSFERASE E(Z)"/>
    <property type="match status" value="1"/>
</dbReference>
<dbReference type="PROSITE" id="PS51633">
    <property type="entry name" value="CXC"/>
    <property type="match status" value="1"/>
</dbReference>
<dbReference type="Pfam" id="PF16076">
    <property type="entry name" value="Acyltransf_C"/>
    <property type="match status" value="1"/>
</dbReference>
<keyword evidence="2" id="KW-0489">Methyltransferase</keyword>
<dbReference type="Proteomes" id="UP000825002">
    <property type="component" value="Unassembled WGS sequence"/>
</dbReference>
<feature type="domain" description="Sm" evidence="11">
    <location>
        <begin position="765"/>
        <end position="817"/>
    </location>
</feature>
<dbReference type="Pfam" id="PF01423">
    <property type="entry name" value="LSM"/>
    <property type="match status" value="1"/>
</dbReference>
<evidence type="ECO:0000256" key="4">
    <source>
        <dbReference type="ARBA" id="ARBA00022691"/>
    </source>
</evidence>
<evidence type="ECO:0000256" key="1">
    <source>
        <dbReference type="ARBA" id="ARBA00012186"/>
    </source>
</evidence>
<dbReference type="PROSITE" id="PS52002">
    <property type="entry name" value="SM"/>
    <property type="match status" value="1"/>
</dbReference>
<dbReference type="PANTHER" id="PTHR45747">
    <property type="entry name" value="HISTONE-LYSINE N-METHYLTRANSFERASE E(Z)"/>
    <property type="match status" value="1"/>
</dbReference>
<dbReference type="CDD" id="cd07990">
    <property type="entry name" value="LPLAT_LCLAT1-like"/>
    <property type="match status" value="1"/>
</dbReference>
<evidence type="ECO:0000256" key="7">
    <source>
        <dbReference type="ARBA" id="ARBA00048568"/>
    </source>
</evidence>
<evidence type="ECO:0000313" key="13">
    <source>
        <dbReference type="Proteomes" id="UP000825002"/>
    </source>
</evidence>
<keyword evidence="8" id="KW-1133">Transmembrane helix</keyword>
<keyword evidence="13" id="KW-1185">Reference proteome</keyword>
<dbReference type="SUPFAM" id="SSF82199">
    <property type="entry name" value="SET domain"/>
    <property type="match status" value="1"/>
</dbReference>
<dbReference type="InterPro" id="IPR033467">
    <property type="entry name" value="Tesmin/TSO1-like_CXC"/>
</dbReference>
<dbReference type="InterPro" id="IPR010920">
    <property type="entry name" value="LSM_dom_sf"/>
</dbReference>
<comment type="catalytic activity">
    <reaction evidence="7">
        <text>L-lysyl(27)-[histone H3] + 3 S-adenosyl-L-methionine = N(6),N(6),N(6)-trimethyl-L-lysyl(27)-[histone H3] + 3 S-adenosyl-L-homocysteine + 3 H(+)</text>
        <dbReference type="Rhea" id="RHEA:60292"/>
        <dbReference type="Rhea" id="RHEA-COMP:15535"/>
        <dbReference type="Rhea" id="RHEA-COMP:15548"/>
        <dbReference type="ChEBI" id="CHEBI:15378"/>
        <dbReference type="ChEBI" id="CHEBI:29969"/>
        <dbReference type="ChEBI" id="CHEBI:57856"/>
        <dbReference type="ChEBI" id="CHEBI:59789"/>
        <dbReference type="ChEBI" id="CHEBI:61961"/>
        <dbReference type="EC" id="2.1.1.356"/>
    </reaction>
</comment>
<dbReference type="Pfam" id="PF18264">
    <property type="entry name" value="preSET_CXC"/>
    <property type="match status" value="1"/>
</dbReference>
<evidence type="ECO:0000256" key="6">
    <source>
        <dbReference type="ARBA" id="ARBA00023163"/>
    </source>
</evidence>
<evidence type="ECO:0000259" key="11">
    <source>
        <dbReference type="PROSITE" id="PS52002"/>
    </source>
</evidence>
<dbReference type="SMART" id="SM00651">
    <property type="entry name" value="Sm"/>
    <property type="match status" value="1"/>
</dbReference>
<dbReference type="SMART" id="SM00317">
    <property type="entry name" value="SET"/>
    <property type="match status" value="1"/>
</dbReference>
<protein>
    <recommendedName>
        <fullName evidence="1">[histone H3]-lysine(27) N-trimethyltransferase</fullName>
        <ecNumber evidence="1">2.1.1.356</ecNumber>
    </recommendedName>
</protein>
<dbReference type="Pfam" id="PF00856">
    <property type="entry name" value="SET"/>
    <property type="match status" value="1"/>
</dbReference>
<dbReference type="InterPro" id="IPR041355">
    <property type="entry name" value="Pre-SET_CXC"/>
</dbReference>
<dbReference type="InterPro" id="IPR047575">
    <property type="entry name" value="Sm"/>
</dbReference>
<dbReference type="SMART" id="SM00563">
    <property type="entry name" value="PlsC"/>
    <property type="match status" value="1"/>
</dbReference>
<organism evidence="12 13">
    <name type="scientific">Fragariocoptes setiger</name>
    <dbReference type="NCBI Taxonomy" id="1670756"/>
    <lineage>
        <taxon>Eukaryota</taxon>
        <taxon>Metazoa</taxon>
        <taxon>Ecdysozoa</taxon>
        <taxon>Arthropoda</taxon>
        <taxon>Chelicerata</taxon>
        <taxon>Arachnida</taxon>
        <taxon>Acari</taxon>
        <taxon>Acariformes</taxon>
        <taxon>Trombidiformes</taxon>
        <taxon>Prostigmata</taxon>
        <taxon>Eupodina</taxon>
        <taxon>Eriophyoidea</taxon>
        <taxon>Phytoptidae</taxon>
        <taxon>Fragariocoptes</taxon>
    </lineage>
</organism>
<proteinExistence type="predicted"/>
<evidence type="ECO:0000256" key="8">
    <source>
        <dbReference type="SAM" id="Phobius"/>
    </source>
</evidence>
<keyword evidence="3" id="KW-0808">Transferase</keyword>
<evidence type="ECO:0000259" key="9">
    <source>
        <dbReference type="PROSITE" id="PS50280"/>
    </source>
</evidence>
<name>A0ABQ7SAA5_9ACAR</name>
<feature type="transmembrane region" description="Helical" evidence="8">
    <location>
        <begin position="42"/>
        <end position="68"/>
    </location>
</feature>
<dbReference type="EMBL" id="JAIFTH010000168">
    <property type="protein sequence ID" value="KAG9510349.1"/>
    <property type="molecule type" value="Genomic_DNA"/>
</dbReference>
<keyword evidence="6" id="KW-0804">Transcription</keyword>
<dbReference type="Pfam" id="PF01553">
    <property type="entry name" value="Acyltransferase"/>
    <property type="match status" value="1"/>
</dbReference>
<evidence type="ECO:0000256" key="3">
    <source>
        <dbReference type="ARBA" id="ARBA00022679"/>
    </source>
</evidence>
<feature type="domain" description="CXC" evidence="10">
    <location>
        <begin position="546"/>
        <end position="654"/>
    </location>
</feature>
<dbReference type="Pfam" id="PF21358">
    <property type="entry name" value="Ezh2_MCSS"/>
    <property type="match status" value="1"/>
</dbReference>
<evidence type="ECO:0000259" key="10">
    <source>
        <dbReference type="PROSITE" id="PS51633"/>
    </source>
</evidence>
<dbReference type="InterPro" id="IPR045318">
    <property type="entry name" value="EZH1/2-like"/>
</dbReference>
<evidence type="ECO:0000256" key="2">
    <source>
        <dbReference type="ARBA" id="ARBA00022603"/>
    </source>
</evidence>
<keyword evidence="8" id="KW-0812">Transmembrane</keyword>
<evidence type="ECO:0000256" key="5">
    <source>
        <dbReference type="ARBA" id="ARBA00023015"/>
    </source>
</evidence>
<sequence>MRGTYELRPQEVKFEHEPPLSLLIKSATNGLLIKHARLMVKLLILATIVTFLLSGLVINFLQLINVIVVKRFSPRLARQINYLLMYSSWSQVVACFDWFCRSTFRITYEDASLEKNLFEDHSIFLANHSYELDWIGAWLVTDKLNQLASCKAMLKKNLKYVPVVGWTWAVSDQIFLDREWEKDKRNLNKSIDALLEYEPMVATFFCEGTRFTKDKLEESIKFAKERNLTAPRYHLIPRTKGFVAVIRHIRQRMRENPKLKVNIHDVQVAYEPDGAMNLGDIIDGKVANGHMYFKRYSINDIPEDDEGCAQWLRDLYIKKCLAVLENDEIVQRAITTTCDRMNRLVVDNYNPITKTVPSQFSASVYAHREPTWTKVEINLQVIVMPYIGQRPPITSWVPVQKNFYISNSEFENSSYFPRPNVDDVNSMVTTRQEALRTYTERFCRRCYMYNCYSHTPEPITKSRQVSLSTPNLDQSYFMNEWAGPETTLARVLDPMFSFASIAEILGTKTEADVEKLLDFENVLAISNCENILHQQPTRVKRRRNHARLSHVKRRHVAPGTHQISGPFPPCNHPNVACDRNCSCVQSGSTCEKHCYCSEDCRNRFAGCKCDKGCKSDTCPCFKSNRECDPDLCLACRPYPISASDQPLVTRQICCNMNMLLGKRKHLLMGISKISGWGVFTRFSLRKGEYISEYCGELVDQDLAERRGRVYDLVGSNWLFYLNRQYSIDAKRKGNKTRFMNHSTQANVLPKVLYYMQTLVSKMSKVYPPELKKYMDKQVAVKINGSRKVVGVVRGFDAFMNVVLDDCVEKSENNLVQI</sequence>
<gene>
    <name evidence="12" type="primary">Ezh1</name>
    <name evidence="12" type="ORF">GZH46_01116</name>
</gene>
<keyword evidence="5" id="KW-0805">Transcription regulation</keyword>
<dbReference type="InterPro" id="IPR001214">
    <property type="entry name" value="SET_dom"/>
</dbReference>
<dbReference type="InterPro" id="IPR032098">
    <property type="entry name" value="Acyltransf_C"/>
</dbReference>